<accession>A0A2C9VZ97</accession>
<sequence length="39" mass="4257">MGPTGSTTPENFFDVESRGRGGEGANKLICRLYRCPHMA</sequence>
<proteinExistence type="predicted"/>
<organism evidence="2">
    <name type="scientific">Manihot esculenta</name>
    <name type="common">Cassava</name>
    <name type="synonym">Jatropha manihot</name>
    <dbReference type="NCBI Taxonomy" id="3983"/>
    <lineage>
        <taxon>Eukaryota</taxon>
        <taxon>Viridiplantae</taxon>
        <taxon>Streptophyta</taxon>
        <taxon>Embryophyta</taxon>
        <taxon>Tracheophyta</taxon>
        <taxon>Spermatophyta</taxon>
        <taxon>Magnoliopsida</taxon>
        <taxon>eudicotyledons</taxon>
        <taxon>Gunneridae</taxon>
        <taxon>Pentapetalae</taxon>
        <taxon>rosids</taxon>
        <taxon>fabids</taxon>
        <taxon>Malpighiales</taxon>
        <taxon>Euphorbiaceae</taxon>
        <taxon>Crotonoideae</taxon>
        <taxon>Manihoteae</taxon>
        <taxon>Manihot</taxon>
    </lineage>
</organism>
<evidence type="ECO:0000256" key="1">
    <source>
        <dbReference type="SAM" id="MobiDB-lite"/>
    </source>
</evidence>
<protein>
    <submittedName>
        <fullName evidence="2">Uncharacterized protein</fullName>
    </submittedName>
</protein>
<name>A0A2C9VZ97_MANES</name>
<feature type="compositionally biased region" description="Polar residues" evidence="1">
    <location>
        <begin position="1"/>
        <end position="10"/>
    </location>
</feature>
<feature type="region of interest" description="Disordered" evidence="1">
    <location>
        <begin position="1"/>
        <end position="23"/>
    </location>
</feature>
<reference evidence="2" key="1">
    <citation type="submission" date="2016-02" db="EMBL/GenBank/DDBJ databases">
        <title>WGS assembly of Manihot esculenta.</title>
        <authorList>
            <person name="Bredeson J.V."/>
            <person name="Prochnik S.E."/>
            <person name="Lyons J.B."/>
            <person name="Schmutz J."/>
            <person name="Grimwood J."/>
            <person name="Vrebalov J."/>
            <person name="Bart R.S."/>
            <person name="Amuge T."/>
            <person name="Ferguson M.E."/>
            <person name="Green R."/>
            <person name="Putnam N."/>
            <person name="Stites J."/>
            <person name="Rounsley S."/>
            <person name="Rokhsar D.S."/>
        </authorList>
    </citation>
    <scope>NUCLEOTIDE SEQUENCE [LARGE SCALE GENOMIC DNA]</scope>
    <source>
        <tissue evidence="2">Leaf</tissue>
    </source>
</reference>
<gene>
    <name evidence="2" type="ORF">MANES_05G196200</name>
</gene>
<dbReference type="AlphaFoldDB" id="A0A2C9VZ97"/>
<dbReference type="EMBL" id="CM004391">
    <property type="protein sequence ID" value="OAY51203.1"/>
    <property type="molecule type" value="Genomic_DNA"/>
</dbReference>
<evidence type="ECO:0000313" key="2">
    <source>
        <dbReference type="EMBL" id="OAY51203.1"/>
    </source>
</evidence>